<comment type="caution">
    <text evidence="2">The sequence shown here is derived from an EMBL/GenBank/DDBJ whole genome shotgun (WGS) entry which is preliminary data.</text>
</comment>
<name>A0ABV8SJY9_9BACL</name>
<dbReference type="RefSeq" id="WP_204603041.1">
    <property type="nucleotide sequence ID" value="NZ_JBHSED010000074.1"/>
</dbReference>
<accession>A0ABV8SJY9</accession>
<proteinExistence type="predicted"/>
<gene>
    <name evidence="2" type="ORF">ACFO1S_28170</name>
</gene>
<feature type="transmembrane region" description="Helical" evidence="1">
    <location>
        <begin position="184"/>
        <end position="204"/>
    </location>
</feature>
<evidence type="ECO:0000313" key="2">
    <source>
        <dbReference type="EMBL" id="MFC4307307.1"/>
    </source>
</evidence>
<feature type="transmembrane region" description="Helical" evidence="1">
    <location>
        <begin position="224"/>
        <end position="243"/>
    </location>
</feature>
<feature type="transmembrane region" description="Helical" evidence="1">
    <location>
        <begin position="65"/>
        <end position="84"/>
    </location>
</feature>
<dbReference type="InterPro" id="IPR025576">
    <property type="entry name" value="YwiC"/>
</dbReference>
<feature type="transmembrane region" description="Helical" evidence="1">
    <location>
        <begin position="12"/>
        <end position="30"/>
    </location>
</feature>
<keyword evidence="1" id="KW-1133">Transmembrane helix</keyword>
<evidence type="ECO:0000313" key="3">
    <source>
        <dbReference type="Proteomes" id="UP001595755"/>
    </source>
</evidence>
<protein>
    <submittedName>
        <fullName evidence="2">YwiC-like family protein</fullName>
    </submittedName>
</protein>
<evidence type="ECO:0000256" key="1">
    <source>
        <dbReference type="SAM" id="Phobius"/>
    </source>
</evidence>
<feature type="transmembrane region" description="Helical" evidence="1">
    <location>
        <begin position="143"/>
        <end position="163"/>
    </location>
</feature>
<sequence length="246" mass="27436">MKRRSVVIPHEHGGWAMISVPYAFGMMAGTPQWAHAWLFLAWLFFYLSSYPLLQSFKRSASRGHLLRWSAIYGMAALGCLIPALLVRPELIWFGIPLLALLPINLAYARRRAERAIANDLCAILIFSLGGAAAYLLGGGAWDGTMAVVVLFSLMHFTGSAFFVKTVFRERMSPRWLASARIYHIVILAVPALIGYPWMTLAFVYSTTRTFLYGGKMIRPWKAGIIEIAGALQFLLLAIGLLQFHPS</sequence>
<feature type="transmembrane region" description="Helical" evidence="1">
    <location>
        <begin position="36"/>
        <end position="53"/>
    </location>
</feature>
<feature type="transmembrane region" description="Helical" evidence="1">
    <location>
        <begin position="120"/>
        <end position="137"/>
    </location>
</feature>
<dbReference type="Pfam" id="PF14256">
    <property type="entry name" value="YwiC"/>
    <property type="match status" value="1"/>
</dbReference>
<feature type="transmembrane region" description="Helical" evidence="1">
    <location>
        <begin position="90"/>
        <end position="108"/>
    </location>
</feature>
<dbReference type="EMBL" id="JBHSED010000074">
    <property type="protein sequence ID" value="MFC4307307.1"/>
    <property type="molecule type" value="Genomic_DNA"/>
</dbReference>
<reference evidence="3" key="1">
    <citation type="journal article" date="2019" name="Int. J. Syst. Evol. Microbiol.">
        <title>The Global Catalogue of Microorganisms (GCM) 10K type strain sequencing project: providing services to taxonomists for standard genome sequencing and annotation.</title>
        <authorList>
            <consortium name="The Broad Institute Genomics Platform"/>
            <consortium name="The Broad Institute Genome Sequencing Center for Infectious Disease"/>
            <person name="Wu L."/>
            <person name="Ma J."/>
        </authorList>
    </citation>
    <scope>NUCLEOTIDE SEQUENCE [LARGE SCALE GENOMIC DNA]</scope>
    <source>
        <strain evidence="3">CGMCC 4.1641</strain>
    </source>
</reference>
<keyword evidence="1" id="KW-0472">Membrane</keyword>
<organism evidence="2 3">
    <name type="scientific">Cohnella boryungensis</name>
    <dbReference type="NCBI Taxonomy" id="768479"/>
    <lineage>
        <taxon>Bacteria</taxon>
        <taxon>Bacillati</taxon>
        <taxon>Bacillota</taxon>
        <taxon>Bacilli</taxon>
        <taxon>Bacillales</taxon>
        <taxon>Paenibacillaceae</taxon>
        <taxon>Cohnella</taxon>
    </lineage>
</organism>
<keyword evidence="1" id="KW-0812">Transmembrane</keyword>
<keyword evidence="3" id="KW-1185">Reference proteome</keyword>
<dbReference type="Proteomes" id="UP001595755">
    <property type="component" value="Unassembled WGS sequence"/>
</dbReference>